<reference evidence="1" key="2">
    <citation type="submission" date="2020-05" db="UniProtKB">
        <authorList>
            <consortium name="EnsemblMetazoa"/>
        </authorList>
    </citation>
    <scope>IDENTIFICATION</scope>
    <source>
        <strain evidence="1">IAEA</strain>
    </source>
</reference>
<dbReference type="AlphaFoldDB" id="A0A1B0C518"/>
<keyword evidence="2" id="KW-1185">Reference proteome</keyword>
<protein>
    <submittedName>
        <fullName evidence="1">Uncharacterized protein</fullName>
    </submittedName>
</protein>
<accession>A0A1B0C518</accession>
<evidence type="ECO:0000313" key="1">
    <source>
        <dbReference type="EnsemblMetazoa" id="GPPI049362-PA"/>
    </source>
</evidence>
<dbReference type="VEuPathDB" id="VectorBase:GPPI049362"/>
<dbReference type="Gene3D" id="2.40.70.10">
    <property type="entry name" value="Acid Proteases"/>
    <property type="match status" value="1"/>
</dbReference>
<dbReference type="Proteomes" id="UP000092460">
    <property type="component" value="Unassembled WGS sequence"/>
</dbReference>
<proteinExistence type="predicted"/>
<dbReference type="InterPro" id="IPR021109">
    <property type="entry name" value="Peptidase_aspartic_dom_sf"/>
</dbReference>
<dbReference type="VEuPathDB" id="VectorBase:GPPI034459"/>
<dbReference type="EMBL" id="JXJN01016698">
    <property type="status" value="NOT_ANNOTATED_CDS"/>
    <property type="molecule type" value="Genomic_DNA"/>
</dbReference>
<reference evidence="2" key="1">
    <citation type="submission" date="2015-01" db="EMBL/GenBank/DDBJ databases">
        <authorList>
            <person name="Aksoy S."/>
            <person name="Warren W."/>
            <person name="Wilson R.K."/>
        </authorList>
    </citation>
    <scope>NUCLEOTIDE SEQUENCE [LARGE SCALE GENOMIC DNA]</scope>
    <source>
        <strain evidence="2">IAEA</strain>
    </source>
</reference>
<organism evidence="1 2">
    <name type="scientific">Glossina palpalis gambiensis</name>
    <dbReference type="NCBI Taxonomy" id="67801"/>
    <lineage>
        <taxon>Eukaryota</taxon>
        <taxon>Metazoa</taxon>
        <taxon>Ecdysozoa</taxon>
        <taxon>Arthropoda</taxon>
        <taxon>Hexapoda</taxon>
        <taxon>Insecta</taxon>
        <taxon>Pterygota</taxon>
        <taxon>Neoptera</taxon>
        <taxon>Endopterygota</taxon>
        <taxon>Diptera</taxon>
        <taxon>Brachycera</taxon>
        <taxon>Muscomorpha</taxon>
        <taxon>Hippoboscoidea</taxon>
        <taxon>Glossinidae</taxon>
        <taxon>Glossina</taxon>
    </lineage>
</organism>
<dbReference type="EMBL" id="JXJN01025779">
    <property type="status" value="NOT_ANNOTATED_CDS"/>
    <property type="molecule type" value="Genomic_DNA"/>
</dbReference>
<name>A0A1B0C518_9MUSC</name>
<sequence length="174" mass="19547">MWTQRRCNKCHCQVNGQTRPQFRGMVMDDNEDIYERTLERPESLKLRVERSSIVAKVAIGGLLIKGVIDGATKTIIKSSLQDVIPFVSEAFNKDTIIRIANGTVRYRHRELVTTVSVGEIHFQLPLIVLDDVAALGIDFLIKTQATLVIRERAIQFGNMVQRPKDSLSASPSVL</sequence>
<evidence type="ECO:0000313" key="2">
    <source>
        <dbReference type="Proteomes" id="UP000092460"/>
    </source>
</evidence>
<dbReference type="EnsemblMetazoa" id="GPPI034459-RA">
    <property type="protein sequence ID" value="GPPI034459-PA"/>
    <property type="gene ID" value="GPPI034459"/>
</dbReference>
<dbReference type="SUPFAM" id="SSF50630">
    <property type="entry name" value="Acid proteases"/>
    <property type="match status" value="1"/>
</dbReference>
<dbReference type="EnsemblMetazoa" id="GPPI049362-RA">
    <property type="protein sequence ID" value="GPPI049362-PA"/>
    <property type="gene ID" value="GPPI049362"/>
</dbReference>